<dbReference type="Proteomes" id="UP000554482">
    <property type="component" value="Unassembled WGS sequence"/>
</dbReference>
<comment type="caution">
    <text evidence="1">The sequence shown here is derived from an EMBL/GenBank/DDBJ whole genome shotgun (WGS) entry which is preliminary data.</text>
</comment>
<name>A0A7J6XCU3_THATH</name>
<protein>
    <submittedName>
        <fullName evidence="1">Uncharacterized protein</fullName>
    </submittedName>
</protein>
<sequence>MVQLASHSRRNLDQALVLTCTRSSFLRDGSMVTELCELAHITPSFFIRLCESLANQLYLRNGLRLSAQK</sequence>
<evidence type="ECO:0000313" key="2">
    <source>
        <dbReference type="Proteomes" id="UP000554482"/>
    </source>
</evidence>
<dbReference type="AlphaFoldDB" id="A0A7J6XCU3"/>
<dbReference type="EMBL" id="JABWDY010001270">
    <property type="protein sequence ID" value="KAF5207554.1"/>
    <property type="molecule type" value="Genomic_DNA"/>
</dbReference>
<keyword evidence="2" id="KW-1185">Reference proteome</keyword>
<accession>A0A7J6XCU3</accession>
<proteinExistence type="predicted"/>
<reference evidence="1 2" key="1">
    <citation type="submission" date="2020-06" db="EMBL/GenBank/DDBJ databases">
        <title>Transcriptomic and genomic resources for Thalictrum thalictroides and T. hernandezii: Facilitating candidate gene discovery in an emerging model plant lineage.</title>
        <authorList>
            <person name="Arias T."/>
            <person name="Riano-Pachon D.M."/>
            <person name="Di Stilio V.S."/>
        </authorList>
    </citation>
    <scope>NUCLEOTIDE SEQUENCE [LARGE SCALE GENOMIC DNA]</scope>
    <source>
        <strain evidence="2">cv. WT478/WT964</strain>
        <tissue evidence="1">Leaves</tissue>
    </source>
</reference>
<gene>
    <name evidence="1" type="ORF">FRX31_002865</name>
</gene>
<organism evidence="1 2">
    <name type="scientific">Thalictrum thalictroides</name>
    <name type="common">Rue-anemone</name>
    <name type="synonym">Anemone thalictroides</name>
    <dbReference type="NCBI Taxonomy" id="46969"/>
    <lineage>
        <taxon>Eukaryota</taxon>
        <taxon>Viridiplantae</taxon>
        <taxon>Streptophyta</taxon>
        <taxon>Embryophyta</taxon>
        <taxon>Tracheophyta</taxon>
        <taxon>Spermatophyta</taxon>
        <taxon>Magnoliopsida</taxon>
        <taxon>Ranunculales</taxon>
        <taxon>Ranunculaceae</taxon>
        <taxon>Thalictroideae</taxon>
        <taxon>Thalictrum</taxon>
    </lineage>
</organism>
<evidence type="ECO:0000313" key="1">
    <source>
        <dbReference type="EMBL" id="KAF5207554.1"/>
    </source>
</evidence>